<gene>
    <name evidence="1" type="ORF">JFY71_01485</name>
</gene>
<keyword evidence="1" id="KW-0808">Transferase</keyword>
<proteinExistence type="predicted"/>
<sequence>MKNNVSAKRLSLYFGIVLLIFSLIIGFIFFGIYKNQTIELQENLLIERAETIAENISTLDLGKGQMGGYGMYLKSINSIAGADAWVVDENLNVITSHSQMHNNTHSHENANGTGRMNRRNTENNEEDNLVEENIYDTEINLPENAEKIIKEALSGKVEVSEVFSDILGEQTITVGVPILANNSDNNQVVLLHSPVTGIEDAVKQGTKALLISLGIGLLIAILLSIYLSKVFTGPILLKEAEDIIKLENDRKNFLAQIAHELKTPITVMKSTLENFNIKENPTVEELQEYNSQVLGEVNSLQRLVGDLLDLTKLESPDFSIEISEIYLTDLIDDIIRSSRKLALGKNIKIIQENIPNIVINGDYGRLRQMFLIIIDNAIKFSKENSQIEIKGEKNKILICDNGVGIKEKDLKLVFNRFYKDNSEKNIKGTGLGLSIAKEIAEKHSSQLTVESQYKKGTCFIFNYEKILK</sequence>
<reference evidence="1 2" key="1">
    <citation type="journal article" date="2022" name="Int. J. Syst. Evol. Microbiol.">
        <title>Miniphocaeibacter halophilus sp. nov., an ammonium-tolerant acetate-producing bacterium isolated from a biogas system.</title>
        <authorList>
            <person name="Schnurer A."/>
            <person name="Singh A."/>
            <person name="Bi S."/>
            <person name="Qiao W."/>
            <person name="Westerholm M."/>
        </authorList>
    </citation>
    <scope>NUCLEOTIDE SEQUENCE [LARGE SCALE GENOMIC DNA]</scope>
    <source>
        <strain evidence="1 2">AMB_01</strain>
    </source>
</reference>
<evidence type="ECO:0000313" key="1">
    <source>
        <dbReference type="EMBL" id="QQK08238.1"/>
    </source>
</evidence>
<accession>A0AC61MYC6</accession>
<dbReference type="EMBL" id="CP066744">
    <property type="protein sequence ID" value="QQK08238.1"/>
    <property type="molecule type" value="Genomic_DNA"/>
</dbReference>
<keyword evidence="2" id="KW-1185">Reference proteome</keyword>
<evidence type="ECO:0000313" key="2">
    <source>
        <dbReference type="Proteomes" id="UP000595814"/>
    </source>
</evidence>
<organism evidence="1 2">
    <name type="scientific">Miniphocaeibacter halophilus</name>
    <dbReference type="NCBI Taxonomy" id="2931922"/>
    <lineage>
        <taxon>Bacteria</taxon>
        <taxon>Bacillati</taxon>
        <taxon>Bacillota</taxon>
        <taxon>Tissierellia</taxon>
        <taxon>Tissierellales</taxon>
        <taxon>Peptoniphilaceae</taxon>
        <taxon>Miniphocaeibacter</taxon>
    </lineage>
</organism>
<keyword evidence="1" id="KW-0418">Kinase</keyword>
<name>A0AC61MYC6_9FIRM</name>
<dbReference type="Proteomes" id="UP000595814">
    <property type="component" value="Chromosome"/>
</dbReference>
<protein>
    <submittedName>
        <fullName evidence="1">HAMP domain-containing histidine kinase</fullName>
    </submittedName>
</protein>